<dbReference type="Proteomes" id="UP000591535">
    <property type="component" value="Unassembled WGS sequence"/>
</dbReference>
<dbReference type="SUPFAM" id="SSF57567">
    <property type="entry name" value="Serine protease inhibitors"/>
    <property type="match status" value="2"/>
</dbReference>
<evidence type="ECO:0000259" key="3">
    <source>
        <dbReference type="PROSITE" id="PS51233"/>
    </source>
</evidence>
<dbReference type="Gene3D" id="2.10.25.10">
    <property type="entry name" value="Laminin"/>
    <property type="match status" value="2"/>
</dbReference>
<evidence type="ECO:0000313" key="4">
    <source>
        <dbReference type="EMBL" id="NXG14222.1"/>
    </source>
</evidence>
<keyword evidence="5" id="KW-1185">Reference proteome</keyword>
<dbReference type="Pfam" id="PF12714">
    <property type="entry name" value="TILa"/>
    <property type="match status" value="1"/>
</dbReference>
<dbReference type="InterPro" id="IPR001846">
    <property type="entry name" value="VWF_type-D"/>
</dbReference>
<feature type="non-terminal residue" evidence="4">
    <location>
        <position position="580"/>
    </location>
</feature>
<dbReference type="AlphaFoldDB" id="A0A7K8ZEK8"/>
<evidence type="ECO:0000313" key="5">
    <source>
        <dbReference type="Proteomes" id="UP000591535"/>
    </source>
</evidence>
<dbReference type="GO" id="GO:0031012">
    <property type="term" value="C:extracellular matrix"/>
    <property type="evidence" value="ECO:0007669"/>
    <property type="project" value="TreeGrafter"/>
</dbReference>
<dbReference type="InterPro" id="IPR002919">
    <property type="entry name" value="TIL_dom"/>
</dbReference>
<accession>A0A7K8ZEK8</accession>
<dbReference type="GO" id="GO:0005615">
    <property type="term" value="C:extracellular space"/>
    <property type="evidence" value="ECO:0007669"/>
    <property type="project" value="TreeGrafter"/>
</dbReference>
<dbReference type="PANTHER" id="PTHR11339:SF374">
    <property type="entry name" value="ZONADHESIN"/>
    <property type="match status" value="1"/>
</dbReference>
<feature type="domain" description="VWFD" evidence="3">
    <location>
        <begin position="1"/>
        <end position="71"/>
    </location>
</feature>
<comment type="caution">
    <text evidence="4">The sequence shown here is derived from an EMBL/GenBank/DDBJ whole genome shotgun (WGS) entry which is preliminary data.</text>
</comment>
<name>A0A7K8ZEK8_9PASS</name>
<keyword evidence="1" id="KW-1015">Disulfide bond</keyword>
<proteinExistence type="predicted"/>
<reference evidence="4 5" key="1">
    <citation type="submission" date="2019-09" db="EMBL/GenBank/DDBJ databases">
        <title>Bird 10,000 Genomes (B10K) Project - Family phase.</title>
        <authorList>
            <person name="Zhang G."/>
        </authorList>
    </citation>
    <scope>NUCLEOTIDE SEQUENCE [LARGE SCALE GENOMIC DNA]</scope>
    <source>
        <strain evidence="4">B10K-DU-001-02</strain>
        <tissue evidence="4">Muscle</tissue>
    </source>
</reference>
<dbReference type="InterPro" id="IPR036084">
    <property type="entry name" value="Ser_inhib-like_sf"/>
</dbReference>
<protein>
    <submittedName>
        <fullName evidence="4">FCGBP protein</fullName>
    </submittedName>
</protein>
<dbReference type="PROSITE" id="PS51233">
    <property type="entry name" value="VWFD"/>
    <property type="match status" value="2"/>
</dbReference>
<dbReference type="Pfam" id="PF00094">
    <property type="entry name" value="VWD"/>
    <property type="match status" value="1"/>
</dbReference>
<dbReference type="Pfam" id="PF01826">
    <property type="entry name" value="TIL"/>
    <property type="match status" value="2"/>
</dbReference>
<dbReference type="PANTHER" id="PTHR11339">
    <property type="entry name" value="EXTRACELLULAR MATRIX GLYCOPROTEIN RELATED"/>
    <property type="match status" value="1"/>
</dbReference>
<gene>
    <name evidence="4" type="primary">Fcgbp_0</name>
    <name evidence="4" type="ORF">GRAVAR_R02824</name>
</gene>
<dbReference type="Pfam" id="PF08742">
    <property type="entry name" value="C8"/>
    <property type="match status" value="2"/>
</dbReference>
<feature type="non-terminal residue" evidence="4">
    <location>
        <position position="1"/>
    </location>
</feature>
<dbReference type="SMART" id="SM00832">
    <property type="entry name" value="C8"/>
    <property type="match status" value="2"/>
</dbReference>
<dbReference type="InterPro" id="IPR025615">
    <property type="entry name" value="TILa_dom"/>
</dbReference>
<organism evidence="4 5">
    <name type="scientific">Grallaria varia</name>
    <name type="common">variegated antpitta</name>
    <dbReference type="NCBI Taxonomy" id="117165"/>
    <lineage>
        <taxon>Eukaryota</taxon>
        <taxon>Metazoa</taxon>
        <taxon>Chordata</taxon>
        <taxon>Craniata</taxon>
        <taxon>Vertebrata</taxon>
        <taxon>Euteleostomi</taxon>
        <taxon>Archelosauria</taxon>
        <taxon>Archosauria</taxon>
        <taxon>Dinosauria</taxon>
        <taxon>Saurischia</taxon>
        <taxon>Theropoda</taxon>
        <taxon>Coelurosauria</taxon>
        <taxon>Aves</taxon>
        <taxon>Neognathae</taxon>
        <taxon>Neoaves</taxon>
        <taxon>Telluraves</taxon>
        <taxon>Australaves</taxon>
        <taxon>Passeriformes</taxon>
        <taxon>Formicariidae</taxon>
        <taxon>Grallaria</taxon>
    </lineage>
</organism>
<dbReference type="FunFam" id="2.10.25.10:FF:000055">
    <property type="entry name" value="alpha-tectorin isoform X1"/>
    <property type="match status" value="1"/>
</dbReference>
<keyword evidence="2" id="KW-0325">Glycoprotein</keyword>
<dbReference type="CDD" id="cd19941">
    <property type="entry name" value="TIL"/>
    <property type="match status" value="2"/>
</dbReference>
<dbReference type="InterPro" id="IPR050780">
    <property type="entry name" value="Mucin_vWF_Thrombospondin_sf"/>
</dbReference>
<dbReference type="EMBL" id="VWZG01001271">
    <property type="protein sequence ID" value="NXG14222.1"/>
    <property type="molecule type" value="Genomic_DNA"/>
</dbReference>
<sequence>ITTAFGVTVTFDWHSNARVILPGTLAGNVCGLCGNANGDPHDDFVTRQGQPAHNDTHFGDSWKVAEVPGCSPGCGEGCGGCGEAERRAYRGDKHCGILVKKRGPLATCHEVIDPTPYLEDCLFDTCLFEGHRDAVCHAVGAYVSACQSRGVALGPWRTHAFCSPVCPPNEHYELCGPPCPPSCQDESGPAACVEPSGCSEGCFCDAGFLRSGESCVPLSQCGCTQRGRYYPRGAQFYPSPPCTQRCVCAGPGRVECEPSPGCPPGQECGLRDGLLGCHPRSPCGHCQLLAGGTYSTFGGQLGSFGGSCSLPLLELDGGDPQEDPEPLRVALEQHEGEVRRVTVTARGVTVAMARGQHWEVTVDGERHALPLWLAGGTLGVTQVGTHRLLLLRGGPKLLYDGESYAVLTRPPPGRSPRGLCEDPDALGTPSPGCPHALGTPPAGPACPLARRCAVLADPAGPFAGCHRAVPPGPYLGTCERQVCQGGGRGAPAEPCPALRGYAAACQAAGAELREWRAGSECPLRCPPQSQYQLCARTDARTCAGVSALVPHSGRCFEGCQCLEGLLFDGARCVPPGSCGC</sequence>
<feature type="domain" description="VWFD" evidence="3">
    <location>
        <begin position="284"/>
        <end position="479"/>
    </location>
</feature>
<dbReference type="InterPro" id="IPR014853">
    <property type="entry name" value="VWF/SSPO/ZAN-like_Cys-rich_dom"/>
</dbReference>
<evidence type="ECO:0000256" key="2">
    <source>
        <dbReference type="ARBA" id="ARBA00023180"/>
    </source>
</evidence>
<evidence type="ECO:0000256" key="1">
    <source>
        <dbReference type="ARBA" id="ARBA00023157"/>
    </source>
</evidence>